<protein>
    <submittedName>
        <fullName evidence="1">Uncharacterized protein</fullName>
    </submittedName>
</protein>
<reference evidence="1" key="1">
    <citation type="submission" date="2022-10" db="EMBL/GenBank/DDBJ databases">
        <title>The complete genomes of actinobacterial strains from the NBC collection.</title>
        <authorList>
            <person name="Joergensen T.S."/>
            <person name="Alvarez Arevalo M."/>
            <person name="Sterndorff E.B."/>
            <person name="Faurdal D."/>
            <person name="Vuksanovic O."/>
            <person name="Mourched A.-S."/>
            <person name="Charusanti P."/>
            <person name="Shaw S."/>
            <person name="Blin K."/>
            <person name="Weber T."/>
        </authorList>
    </citation>
    <scope>NUCLEOTIDE SEQUENCE</scope>
    <source>
        <strain evidence="1">NBC_00093</strain>
    </source>
</reference>
<accession>A0AAU1ZP11</accession>
<proteinExistence type="predicted"/>
<sequence length="51" mass="5056">MATTGLYGRGVTVTGGASVIAPGGASDAPEARIPPVLMKCMGNLRCVAAHE</sequence>
<gene>
    <name evidence="1" type="ORF">OHA22_01250</name>
</gene>
<evidence type="ECO:0000313" key="1">
    <source>
        <dbReference type="EMBL" id="WTT14231.1"/>
    </source>
</evidence>
<dbReference type="EMBL" id="CP108222">
    <property type="protein sequence ID" value="WTT14231.1"/>
    <property type="molecule type" value="Genomic_DNA"/>
</dbReference>
<organism evidence="1">
    <name type="scientific">Streptomyces sp. NBC_00093</name>
    <dbReference type="NCBI Taxonomy" id="2975649"/>
    <lineage>
        <taxon>Bacteria</taxon>
        <taxon>Bacillati</taxon>
        <taxon>Actinomycetota</taxon>
        <taxon>Actinomycetes</taxon>
        <taxon>Kitasatosporales</taxon>
        <taxon>Streptomycetaceae</taxon>
        <taxon>Streptomyces</taxon>
    </lineage>
</organism>
<dbReference type="AlphaFoldDB" id="A0AAU1ZP11"/>
<name>A0AAU1ZP11_9ACTN</name>